<accession>A0A0E9NPN8</accession>
<dbReference type="InterPro" id="IPR032675">
    <property type="entry name" value="LRR_dom_sf"/>
</dbReference>
<protein>
    <recommendedName>
        <fullName evidence="1">F-box domain-containing protein</fullName>
    </recommendedName>
</protein>
<reference evidence="2 3" key="1">
    <citation type="journal article" date="2011" name="J. Gen. Appl. Microbiol.">
        <title>Draft genome sequencing of the enigmatic yeast Saitoella complicata.</title>
        <authorList>
            <person name="Nishida H."/>
            <person name="Hamamoto M."/>
            <person name="Sugiyama J."/>
        </authorList>
    </citation>
    <scope>NUCLEOTIDE SEQUENCE [LARGE SCALE GENOMIC DNA]</scope>
    <source>
        <strain evidence="2 3">NRRL Y-17804</strain>
    </source>
</reference>
<name>A0A0E9NPN8_SAICN</name>
<dbReference type="SUPFAM" id="SSF52047">
    <property type="entry name" value="RNI-like"/>
    <property type="match status" value="1"/>
</dbReference>
<dbReference type="Gene3D" id="3.80.10.10">
    <property type="entry name" value="Ribonuclease Inhibitor"/>
    <property type="match status" value="1"/>
</dbReference>
<organism evidence="2 3">
    <name type="scientific">Saitoella complicata (strain BCRC 22490 / CBS 7301 / JCM 7358 / NBRC 10748 / NRRL Y-17804)</name>
    <dbReference type="NCBI Taxonomy" id="698492"/>
    <lineage>
        <taxon>Eukaryota</taxon>
        <taxon>Fungi</taxon>
        <taxon>Dikarya</taxon>
        <taxon>Ascomycota</taxon>
        <taxon>Taphrinomycotina</taxon>
        <taxon>Taphrinomycotina incertae sedis</taxon>
        <taxon>Saitoella</taxon>
    </lineage>
</organism>
<dbReference type="AlphaFoldDB" id="A0A0E9NPN8"/>
<feature type="domain" description="F-box" evidence="1">
    <location>
        <begin position="9"/>
        <end position="54"/>
    </location>
</feature>
<dbReference type="InterPro" id="IPR036047">
    <property type="entry name" value="F-box-like_dom_sf"/>
</dbReference>
<evidence type="ECO:0000313" key="2">
    <source>
        <dbReference type="EMBL" id="GAO51646.1"/>
    </source>
</evidence>
<dbReference type="SUPFAM" id="SSF81383">
    <property type="entry name" value="F-box domain"/>
    <property type="match status" value="1"/>
</dbReference>
<reference evidence="2 3" key="2">
    <citation type="journal article" date="2014" name="J. Gen. Appl. Microbiol.">
        <title>The early diverging ascomycetous budding yeast Saitoella complicata has three histone deacetylases belonging to the Clr6, Hos2, and Rpd3 lineages.</title>
        <authorList>
            <person name="Nishida H."/>
            <person name="Matsumoto T."/>
            <person name="Kondo S."/>
            <person name="Hamamoto M."/>
            <person name="Yoshikawa H."/>
        </authorList>
    </citation>
    <scope>NUCLEOTIDE SEQUENCE [LARGE SCALE GENOMIC DNA]</scope>
    <source>
        <strain evidence="2 3">NRRL Y-17804</strain>
    </source>
</reference>
<keyword evidence="3" id="KW-1185">Reference proteome</keyword>
<dbReference type="InterPro" id="IPR001810">
    <property type="entry name" value="F-box_dom"/>
</dbReference>
<evidence type="ECO:0000313" key="3">
    <source>
        <dbReference type="Proteomes" id="UP000033140"/>
    </source>
</evidence>
<dbReference type="EMBL" id="BACD03000050">
    <property type="protein sequence ID" value="GAO51646.1"/>
    <property type="molecule type" value="Genomic_DNA"/>
</dbReference>
<dbReference type="Proteomes" id="UP000033140">
    <property type="component" value="Unassembled WGS sequence"/>
</dbReference>
<dbReference type="CDD" id="cd09917">
    <property type="entry name" value="F-box_SF"/>
    <property type="match status" value="1"/>
</dbReference>
<dbReference type="Pfam" id="PF12937">
    <property type="entry name" value="F-box-like"/>
    <property type="match status" value="1"/>
</dbReference>
<reference evidence="2 3" key="3">
    <citation type="journal article" date="2015" name="Genome Announc.">
        <title>Draft Genome Sequence of the Archiascomycetous Yeast Saitoella complicata.</title>
        <authorList>
            <person name="Yamauchi K."/>
            <person name="Kondo S."/>
            <person name="Hamamoto M."/>
            <person name="Takahashi Y."/>
            <person name="Ogura Y."/>
            <person name="Hayashi T."/>
            <person name="Nishida H."/>
        </authorList>
    </citation>
    <scope>NUCLEOTIDE SEQUENCE [LARGE SCALE GENOMIC DNA]</scope>
    <source>
        <strain evidence="2 3">NRRL Y-17804</strain>
    </source>
</reference>
<gene>
    <name evidence="2" type="ORF">G7K_5741-t1</name>
</gene>
<evidence type="ECO:0000259" key="1">
    <source>
        <dbReference type="Pfam" id="PF12937"/>
    </source>
</evidence>
<comment type="caution">
    <text evidence="2">The sequence shown here is derived from an EMBL/GenBank/DDBJ whole genome shotgun (WGS) entry which is preliminary data.</text>
</comment>
<dbReference type="OMA" id="TESWHES"/>
<sequence>MTEAHPSPWPTLPPELLKLCIADLPARDLTSVALVCRSWTPHAQSLLYRYPYLRSQRHARHFGWSLSENEDLREYVWEWDAHLLVGADVGQIVQVLPTLRNLRRFVAPQGSLTTPFVNALGACENLQHLDLEWIIERYDLGRVINSIAKLQRLHTFEFSRCAQMDRMPVKSWPPNLQSLHLRGGVPDAFIYTAPWPATTIRTIRISHLPNTRPEAVLHFLSTFGPIVEELRIDYPLYRLKPSSLDTVFELIGDGIREVGVSADYVSDAAFRGLVELSGRAKGLREVRITWSGVTRRDMVSARDLLRVLGVSVAALPTLFFPSGEPMSEPSTESWHESIKHVLGGGAKFKLCLDQRLARRLEADDAVAWGVLVKESRLSVDEGSSFGADAVDALVRRIQGMPFGLGR</sequence>
<proteinExistence type="predicted"/>